<reference evidence="1" key="1">
    <citation type="submission" date="2014-11" db="EMBL/GenBank/DDBJ databases">
        <authorList>
            <person name="Amaro Gonzalez C."/>
        </authorList>
    </citation>
    <scope>NUCLEOTIDE SEQUENCE</scope>
</reference>
<accession>A0A0E9PCA0</accession>
<dbReference type="EMBL" id="GBXM01106413">
    <property type="protein sequence ID" value="JAH02164.1"/>
    <property type="molecule type" value="Transcribed_RNA"/>
</dbReference>
<sequence>MFNLRLFEMRSRARRDTV</sequence>
<proteinExistence type="predicted"/>
<organism evidence="1">
    <name type="scientific">Anguilla anguilla</name>
    <name type="common">European freshwater eel</name>
    <name type="synonym">Muraena anguilla</name>
    <dbReference type="NCBI Taxonomy" id="7936"/>
    <lineage>
        <taxon>Eukaryota</taxon>
        <taxon>Metazoa</taxon>
        <taxon>Chordata</taxon>
        <taxon>Craniata</taxon>
        <taxon>Vertebrata</taxon>
        <taxon>Euteleostomi</taxon>
        <taxon>Actinopterygii</taxon>
        <taxon>Neopterygii</taxon>
        <taxon>Teleostei</taxon>
        <taxon>Anguilliformes</taxon>
        <taxon>Anguillidae</taxon>
        <taxon>Anguilla</taxon>
    </lineage>
</organism>
<dbReference type="AlphaFoldDB" id="A0A0E9PCA0"/>
<name>A0A0E9PCA0_ANGAN</name>
<protein>
    <submittedName>
        <fullName evidence="1">Uncharacterized protein</fullName>
    </submittedName>
</protein>
<evidence type="ECO:0000313" key="1">
    <source>
        <dbReference type="EMBL" id="JAH02164.1"/>
    </source>
</evidence>
<reference evidence="1" key="2">
    <citation type="journal article" date="2015" name="Fish Shellfish Immunol.">
        <title>Early steps in the European eel (Anguilla anguilla)-Vibrio vulnificus interaction in the gills: Role of the RtxA13 toxin.</title>
        <authorList>
            <person name="Callol A."/>
            <person name="Pajuelo D."/>
            <person name="Ebbesson L."/>
            <person name="Teles M."/>
            <person name="MacKenzie S."/>
            <person name="Amaro C."/>
        </authorList>
    </citation>
    <scope>NUCLEOTIDE SEQUENCE</scope>
</reference>